<dbReference type="VEuPathDB" id="VectorBase:GBRI020137"/>
<keyword evidence="3" id="KW-1185">Reference proteome</keyword>
<reference evidence="3" key="1">
    <citation type="submission" date="2014-03" db="EMBL/GenBank/DDBJ databases">
        <authorList>
            <person name="Aksoy S."/>
            <person name="Warren W."/>
            <person name="Wilson R.K."/>
        </authorList>
    </citation>
    <scope>NUCLEOTIDE SEQUENCE [LARGE SCALE GENOMIC DNA]</scope>
    <source>
        <strain evidence="3">IAEA</strain>
    </source>
</reference>
<keyword evidence="1" id="KW-0472">Membrane</keyword>
<keyword evidence="1" id="KW-1133">Transmembrane helix</keyword>
<dbReference type="EnsemblMetazoa" id="GBRI020137-RA">
    <property type="protein sequence ID" value="GBRI020137-PA"/>
    <property type="gene ID" value="GBRI020137"/>
</dbReference>
<feature type="transmembrane region" description="Helical" evidence="1">
    <location>
        <begin position="21"/>
        <end position="43"/>
    </location>
</feature>
<organism evidence="2 3">
    <name type="scientific">Glossina brevipalpis</name>
    <dbReference type="NCBI Taxonomy" id="37001"/>
    <lineage>
        <taxon>Eukaryota</taxon>
        <taxon>Metazoa</taxon>
        <taxon>Ecdysozoa</taxon>
        <taxon>Arthropoda</taxon>
        <taxon>Hexapoda</taxon>
        <taxon>Insecta</taxon>
        <taxon>Pterygota</taxon>
        <taxon>Neoptera</taxon>
        <taxon>Endopterygota</taxon>
        <taxon>Diptera</taxon>
        <taxon>Brachycera</taxon>
        <taxon>Muscomorpha</taxon>
        <taxon>Hippoboscoidea</taxon>
        <taxon>Glossinidae</taxon>
        <taxon>Glossina</taxon>
    </lineage>
</organism>
<keyword evidence="1" id="KW-0812">Transmembrane</keyword>
<name>A0A1A9WHL9_9MUSC</name>
<evidence type="ECO:0000313" key="2">
    <source>
        <dbReference type="EnsemblMetazoa" id="GBRI020137-PA"/>
    </source>
</evidence>
<dbReference type="Proteomes" id="UP000091820">
    <property type="component" value="Unassembled WGS sequence"/>
</dbReference>
<sequence length="111" mass="12511">MVLFRLTNNRILAKAKQNTKGPAISVSSILNILVLSIYLLYLLTKAAHYRNHQQFHRSRPIVTVSNLDTFYHNTNSAEIVRGVPQLSALSCETITPVNEASNERALQQFNC</sequence>
<proteinExistence type="predicted"/>
<evidence type="ECO:0000313" key="3">
    <source>
        <dbReference type="Proteomes" id="UP000091820"/>
    </source>
</evidence>
<reference evidence="2" key="2">
    <citation type="submission" date="2020-05" db="UniProtKB">
        <authorList>
            <consortium name="EnsemblMetazoa"/>
        </authorList>
    </citation>
    <scope>IDENTIFICATION</scope>
    <source>
        <strain evidence="2">IAEA</strain>
    </source>
</reference>
<dbReference type="AlphaFoldDB" id="A0A1A9WHL9"/>
<evidence type="ECO:0000256" key="1">
    <source>
        <dbReference type="SAM" id="Phobius"/>
    </source>
</evidence>
<protein>
    <submittedName>
        <fullName evidence="2">Uncharacterized protein</fullName>
    </submittedName>
</protein>
<accession>A0A1A9WHL9</accession>